<name>A0A3M7QVZ8_BRAPC</name>
<keyword evidence="2" id="KW-1185">Reference proteome</keyword>
<evidence type="ECO:0000313" key="2">
    <source>
        <dbReference type="Proteomes" id="UP000276133"/>
    </source>
</evidence>
<comment type="caution">
    <text evidence="1">The sequence shown here is derived from an EMBL/GenBank/DDBJ whole genome shotgun (WGS) entry which is preliminary data.</text>
</comment>
<reference evidence="1 2" key="1">
    <citation type="journal article" date="2018" name="Sci. Rep.">
        <title>Genomic signatures of local adaptation to the degree of environmental predictability in rotifers.</title>
        <authorList>
            <person name="Franch-Gras L."/>
            <person name="Hahn C."/>
            <person name="Garcia-Roger E.M."/>
            <person name="Carmona M.J."/>
            <person name="Serra M."/>
            <person name="Gomez A."/>
        </authorList>
    </citation>
    <scope>NUCLEOTIDE SEQUENCE [LARGE SCALE GENOMIC DNA]</scope>
    <source>
        <strain evidence="1">HYR1</strain>
    </source>
</reference>
<proteinExistence type="predicted"/>
<sequence length="63" mass="7287">MLVPTSGYPYTFLPIKKSSHKLLWYNYYRFLLKPLIAEYSILYAEIVAIFSASIHFQGVVNGI</sequence>
<dbReference type="AlphaFoldDB" id="A0A3M7QVZ8"/>
<dbReference type="Proteomes" id="UP000276133">
    <property type="component" value="Unassembled WGS sequence"/>
</dbReference>
<dbReference type="EMBL" id="REGN01004943">
    <property type="protein sequence ID" value="RNA15463.1"/>
    <property type="molecule type" value="Genomic_DNA"/>
</dbReference>
<evidence type="ECO:0000313" key="1">
    <source>
        <dbReference type="EMBL" id="RNA15463.1"/>
    </source>
</evidence>
<accession>A0A3M7QVZ8</accession>
<organism evidence="1 2">
    <name type="scientific">Brachionus plicatilis</name>
    <name type="common">Marine rotifer</name>
    <name type="synonym">Brachionus muelleri</name>
    <dbReference type="NCBI Taxonomy" id="10195"/>
    <lineage>
        <taxon>Eukaryota</taxon>
        <taxon>Metazoa</taxon>
        <taxon>Spiralia</taxon>
        <taxon>Gnathifera</taxon>
        <taxon>Rotifera</taxon>
        <taxon>Eurotatoria</taxon>
        <taxon>Monogononta</taxon>
        <taxon>Pseudotrocha</taxon>
        <taxon>Ploima</taxon>
        <taxon>Brachionidae</taxon>
        <taxon>Brachionus</taxon>
    </lineage>
</organism>
<gene>
    <name evidence="1" type="ORF">BpHYR1_039219</name>
</gene>
<protein>
    <submittedName>
        <fullName evidence="1">Uncharacterized protein</fullName>
    </submittedName>
</protein>